<feature type="compositionally biased region" description="Low complexity" evidence="1">
    <location>
        <begin position="735"/>
        <end position="754"/>
    </location>
</feature>
<feature type="region of interest" description="Disordered" evidence="1">
    <location>
        <begin position="139"/>
        <end position="385"/>
    </location>
</feature>
<feature type="compositionally biased region" description="Basic and acidic residues" evidence="1">
    <location>
        <begin position="61"/>
        <end position="97"/>
    </location>
</feature>
<feature type="compositionally biased region" description="Basic and acidic residues" evidence="1">
    <location>
        <begin position="1142"/>
        <end position="1151"/>
    </location>
</feature>
<feature type="compositionally biased region" description="Basic and acidic residues" evidence="1">
    <location>
        <begin position="155"/>
        <end position="169"/>
    </location>
</feature>
<dbReference type="AlphaFoldDB" id="A0A0N1H9L7"/>
<feature type="compositionally biased region" description="Basic residues" evidence="1">
    <location>
        <begin position="793"/>
        <end position="803"/>
    </location>
</feature>
<feature type="compositionally biased region" description="Low complexity" evidence="1">
    <location>
        <begin position="429"/>
        <end position="439"/>
    </location>
</feature>
<dbReference type="VEuPathDB" id="FungiDB:AB675_7686"/>
<feature type="compositionally biased region" description="Low complexity" evidence="1">
    <location>
        <begin position="777"/>
        <end position="792"/>
    </location>
</feature>
<dbReference type="RefSeq" id="XP_018000229.1">
    <property type="nucleotide sequence ID" value="XM_018148073.1"/>
</dbReference>
<feature type="compositionally biased region" description="Basic and acidic residues" evidence="1">
    <location>
        <begin position="1168"/>
        <end position="1213"/>
    </location>
</feature>
<sequence length="1229" mass="130375">MSPPSRNKASVFQYQVFDKPFQYQTFDRITLRPISHPIGIPAPHHDRIKWSPRYTDDSLQSEDRGGTDDEAYTHDANDRDDEADRSQGMEDEVRVEDPVDVVVVDEDVQDQEPVDTTGVDDVEVMALDDERVVVDTEVEASPELLDEADIIDPAAEERLPANNDDDHFSPSEADLDVQDNSAPEPIIDVVDDATFTPPAETEAVDAEPVPEVLEPEADAVPEPAPEPGPQPEAPKDSPRDVPSEKGHVSFAKEQSKKSSRKAPAKKKSKSKKGKKVGALAAKFENPIEAVTAPPGEAEVVPEAEPETVAEPEAVNRAEIVEDVPPPDDERVTEAEDGTIADQDVIGEVPEVVQPEPPPGDTDGPPAGEVDTPEETVPEEAANPSHVDTEAIAADHVGAPADQETIFTDSDAIEPIVLDEELVDVVVDAEPAEEAAQAEPIGEHIEDTADPPDEAQEVMDAVPAGDADGPDDSVTSPEAENLAVPPDSAEEVATMVGVALANPVTEEPVADDEAAGENIPGAWNDGPPMADALSGTAVADAGTLAADEAGIDDLVTEAGGTEAKDLGQNIEEETAGSLAEEEERSEVVPVDLPAEETVAETEPTAEDESEGATNEVDLAEVEAPIVADNTCLEEIQSAGDGGALGGLHEESPEGATLEAVVQSGDNLAGEAVAEDVPAAVTAEPDPANDEVERAVVGDAATGLDTDAVEGIEPVEAAAPSQVAVKDATAEPEEAADLSPADQAQPADPAPESSAATQAINGGGTDLATGALALTTAASAAAALSTTPTSPSKSSTRRRRHRRRDSNHSAPDDLNGHRTQLVRSREEKGAFTNAYSRAIDKAKLEAERQGEKRERRKRRSEKHAYGHEDKESGHVDKAKGKERELSASGDKHGRSKERKVDEREKTVDTNDEPGSPKRTQRPGPSRHSSERHGPAPWRPSLAGGTHSSGGGGSFKESPIAPRPGILRRILTGGSSSGPGVERSGGHSGRLLLVRFNEDDDSNRGGNVKAQKPSSTRSTSSSGKRRDVRKDERADAAVKSIGIEGDKVEQQMAESEREDQAPVDDASLDVPGGEQAVADAERENELEVLDSAAVEEEATVPQEAGADVEAVPPLDDTAEVTITPPGTSPAAAEEAPSDMGGNEEAIARTEEQRPPRSTTTSSSTKRTRRPRDHDRTRHDKMPSGKGDRSIRTGRLDHDLRREQRYHGEDRRRREADVAPIVRIGRAMRMLVR</sequence>
<feature type="compositionally biased region" description="Basic residues" evidence="1">
    <location>
        <begin position="257"/>
        <end position="275"/>
    </location>
</feature>
<dbReference type="GeneID" id="28739953"/>
<keyword evidence="3" id="KW-1185">Reference proteome</keyword>
<name>A0A0N1H9L7_9EURO</name>
<feature type="compositionally biased region" description="Acidic residues" evidence="1">
    <location>
        <begin position="569"/>
        <end position="583"/>
    </location>
</feature>
<comment type="caution">
    <text evidence="2">The sequence shown here is derived from an EMBL/GenBank/DDBJ whole genome shotgun (WGS) entry which is preliminary data.</text>
</comment>
<feature type="compositionally biased region" description="Basic and acidic residues" evidence="1">
    <location>
        <begin position="836"/>
        <end position="851"/>
    </location>
</feature>
<feature type="compositionally biased region" description="Acidic residues" evidence="1">
    <location>
        <begin position="592"/>
        <end position="609"/>
    </location>
</feature>
<accession>A0A0N1H9L7</accession>
<dbReference type="Proteomes" id="UP000038010">
    <property type="component" value="Unassembled WGS sequence"/>
</dbReference>
<feature type="compositionally biased region" description="Acidic residues" evidence="1">
    <location>
        <begin position="1083"/>
        <end position="1095"/>
    </location>
</feature>
<feature type="region of interest" description="Disordered" evidence="1">
    <location>
        <begin position="429"/>
        <end position="534"/>
    </location>
</feature>
<feature type="region of interest" description="Disordered" evidence="1">
    <location>
        <begin position="777"/>
        <end position="1213"/>
    </location>
</feature>
<organism evidence="2 3">
    <name type="scientific">Cyphellophora attinorum</name>
    <dbReference type="NCBI Taxonomy" id="1664694"/>
    <lineage>
        <taxon>Eukaryota</taxon>
        <taxon>Fungi</taxon>
        <taxon>Dikarya</taxon>
        <taxon>Ascomycota</taxon>
        <taxon>Pezizomycotina</taxon>
        <taxon>Eurotiomycetes</taxon>
        <taxon>Chaetothyriomycetidae</taxon>
        <taxon>Chaetothyriales</taxon>
        <taxon>Cyphellophoraceae</taxon>
        <taxon>Cyphellophora</taxon>
    </lineage>
</organism>
<feature type="region of interest" description="Disordered" evidence="1">
    <location>
        <begin position="552"/>
        <end position="615"/>
    </location>
</feature>
<feature type="compositionally biased region" description="Basic and acidic residues" evidence="1">
    <location>
        <begin position="804"/>
        <end position="814"/>
    </location>
</feature>
<proteinExistence type="predicted"/>
<feature type="compositionally biased region" description="Low complexity" evidence="1">
    <location>
        <begin position="197"/>
        <end position="212"/>
    </location>
</feature>
<feature type="compositionally biased region" description="Basic and acidic residues" evidence="1">
    <location>
        <begin position="1021"/>
        <end position="1033"/>
    </location>
</feature>
<dbReference type="EMBL" id="LFJN01000012">
    <property type="protein sequence ID" value="KPI40266.1"/>
    <property type="molecule type" value="Genomic_DNA"/>
</dbReference>
<evidence type="ECO:0000313" key="2">
    <source>
        <dbReference type="EMBL" id="KPI40266.1"/>
    </source>
</evidence>
<feature type="compositionally biased region" description="Pro residues" evidence="1">
    <location>
        <begin position="222"/>
        <end position="232"/>
    </location>
</feature>
<feature type="region of interest" description="Disordered" evidence="1">
    <location>
        <begin position="35"/>
        <end position="99"/>
    </location>
</feature>
<feature type="compositionally biased region" description="Acidic residues" evidence="1">
    <location>
        <begin position="299"/>
        <end position="309"/>
    </location>
</feature>
<protein>
    <submittedName>
        <fullName evidence="2">Uncharacterized protein</fullName>
    </submittedName>
</protein>
<feature type="region of interest" description="Disordered" evidence="1">
    <location>
        <begin position="694"/>
        <end position="764"/>
    </location>
</feature>
<gene>
    <name evidence="2" type="ORF">AB675_7686</name>
</gene>
<feature type="compositionally biased region" description="Acidic residues" evidence="1">
    <location>
        <begin position="447"/>
        <end position="456"/>
    </location>
</feature>
<evidence type="ECO:0000313" key="3">
    <source>
        <dbReference type="Proteomes" id="UP000038010"/>
    </source>
</evidence>
<dbReference type="STRING" id="1664694.A0A0N1H9L7"/>
<reference evidence="2 3" key="1">
    <citation type="submission" date="2015-06" db="EMBL/GenBank/DDBJ databases">
        <title>Draft genome of the ant-associated black yeast Phialophora attae CBS 131958.</title>
        <authorList>
            <person name="Moreno L.F."/>
            <person name="Stielow B.J."/>
            <person name="de Hoog S."/>
            <person name="Vicente V.A."/>
            <person name="Weiss V.A."/>
            <person name="de Vries M."/>
            <person name="Cruz L.M."/>
            <person name="Souza E.M."/>
        </authorList>
    </citation>
    <scope>NUCLEOTIDE SEQUENCE [LARGE SCALE GENOMIC DNA]</scope>
    <source>
        <strain evidence="2 3">CBS 131958</strain>
    </source>
</reference>
<feature type="compositionally biased region" description="Low complexity" evidence="1">
    <location>
        <begin position="1152"/>
        <end position="1161"/>
    </location>
</feature>
<evidence type="ECO:0000256" key="1">
    <source>
        <dbReference type="SAM" id="MobiDB-lite"/>
    </source>
</evidence>
<feature type="compositionally biased region" description="Basic and acidic residues" evidence="1">
    <location>
        <begin position="860"/>
        <end position="906"/>
    </location>
</feature>
<feature type="compositionally biased region" description="Low complexity" evidence="1">
    <location>
        <begin position="360"/>
        <end position="369"/>
    </location>
</feature>
<feature type="compositionally biased region" description="Basic and acidic residues" evidence="1">
    <location>
        <begin position="1041"/>
        <end position="1057"/>
    </location>
</feature>
<feature type="compositionally biased region" description="Low complexity" evidence="1">
    <location>
        <begin position="276"/>
        <end position="298"/>
    </location>
</feature>
<feature type="compositionally biased region" description="Acidic residues" evidence="1">
    <location>
        <begin position="139"/>
        <end position="150"/>
    </location>
</feature>
<feature type="compositionally biased region" description="Basic and acidic residues" evidence="1">
    <location>
        <begin position="233"/>
        <end position="247"/>
    </location>
</feature>